<proteinExistence type="predicted"/>
<sequence>MTKKREYEELMPIFQLVPQSDSRIKCKCVGTCQNDKLGELTDEIIETKSFFDSEKNDDSFDLGTINGYKLYGKYCTTNITGSYLVTNKKFPVFYYSVLYSRTFIGGCLCNATIFFTFDDESVKKLDNPKKYVGATITGKYTYELVFPEETDIFNSIRPIIEEEIMKKFVDKFNNEEAQQEIVDQISNESDEIISDLTNFANHAVIDYFPTKKNALLKSFRPFYKSDKFNDLMKYCLLYRDYERIKVKCPDMAYEAPKKYTSLKELSKNIEL</sequence>
<dbReference type="Proteomes" id="UP000240325">
    <property type="component" value="Segment"/>
</dbReference>
<name>A0A2H4UVK1_9VIRU</name>
<gene>
    <name evidence="1" type="ORF">BMW23_0843</name>
</gene>
<protein>
    <submittedName>
        <fullName evidence="1">Uncharacterized protein</fullName>
    </submittedName>
</protein>
<reference evidence="1" key="1">
    <citation type="journal article" date="2017" name="Elife">
        <title>The kinetoplastid-infecting Bodo saltans virus (BsV), a window into the most abundant giant viruses in the sea.</title>
        <authorList>
            <person name="Deeg C.M."/>
            <person name="Chow C.-E.T."/>
            <person name="Suttle C.A."/>
        </authorList>
    </citation>
    <scope>NUCLEOTIDE SEQUENCE</scope>
    <source>
        <strain evidence="1">NG1</strain>
    </source>
</reference>
<evidence type="ECO:0000313" key="2">
    <source>
        <dbReference type="Proteomes" id="UP000240325"/>
    </source>
</evidence>
<organism evidence="1">
    <name type="scientific">Bodo saltans virus</name>
    <dbReference type="NCBI Taxonomy" id="2024608"/>
    <lineage>
        <taxon>Viruses</taxon>
        <taxon>Varidnaviria</taxon>
        <taxon>Bamfordvirae</taxon>
        <taxon>Nucleocytoviricota</taxon>
        <taxon>Megaviricetes</taxon>
        <taxon>Imitervirales</taxon>
        <taxon>Mimiviridae</taxon>
        <taxon>Klosneuvirinae</taxon>
        <taxon>Theiavirus</taxon>
        <taxon>Theiavirus salishense</taxon>
    </lineage>
</organism>
<keyword evidence="2" id="KW-1185">Reference proteome</keyword>
<dbReference type="EMBL" id="MF782455">
    <property type="protein sequence ID" value="ATZ80889.1"/>
    <property type="molecule type" value="Genomic_DNA"/>
</dbReference>
<accession>A0A2H4UVK1</accession>
<evidence type="ECO:0000313" key="1">
    <source>
        <dbReference type="EMBL" id="ATZ80889.1"/>
    </source>
</evidence>